<dbReference type="AlphaFoldDB" id="A0A060UTD1"/>
<evidence type="ECO:0000313" key="3">
    <source>
        <dbReference type="EMBL" id="SMH66151.1"/>
    </source>
</evidence>
<proteinExistence type="predicted"/>
<feature type="compositionally biased region" description="Basic residues" evidence="1">
    <location>
        <begin position="90"/>
        <end position="100"/>
    </location>
</feature>
<accession>A0A060UTD1</accession>
<gene>
    <name evidence="3" type="ORF">AFERRI_20940</name>
    <name evidence="2" type="ORF">AFERRI_560115</name>
</gene>
<feature type="compositionally biased region" description="Basic and acidic residues" evidence="1">
    <location>
        <begin position="68"/>
        <end position="89"/>
    </location>
</feature>
<evidence type="ECO:0000313" key="2">
    <source>
        <dbReference type="EMBL" id="CDQ11566.1"/>
    </source>
</evidence>
<dbReference type="EMBL" id="CCCS020000052">
    <property type="protein sequence ID" value="CDQ11566.1"/>
    <property type="molecule type" value="Genomic_DNA"/>
</dbReference>
<reference evidence="2" key="1">
    <citation type="submission" date="2014-03" db="EMBL/GenBank/DDBJ databases">
        <authorList>
            <person name="Genoscope - CEA"/>
        </authorList>
    </citation>
    <scope>NUCLEOTIDE SEQUENCE [LARGE SCALE GENOMIC DNA]</scope>
    <source>
        <strain evidence="2">CF27</strain>
    </source>
</reference>
<protein>
    <submittedName>
        <fullName evidence="2">Uncharacterized protein</fullName>
    </submittedName>
</protein>
<reference evidence="2" key="2">
    <citation type="submission" date="2014-07" db="EMBL/GenBank/DDBJ databases">
        <title>Initial genome analysis of the psychrotolerant acidophile Acidithiobacillus ferrivorans CF27: insights into iron and sulfur oxidation pathways and into biofilm formation.</title>
        <authorList>
            <person name="Talla E."/>
            <person name="Hedrich S."/>
            <person name="Mangenot S."/>
            <person name="Ji B."/>
            <person name="Johnson D.B."/>
            <person name="Barbe V."/>
            <person name="Bonnefoy V."/>
        </authorList>
    </citation>
    <scope>NUCLEOTIDE SEQUENCE [LARGE SCALE GENOMIC DNA]</scope>
    <source>
        <strain evidence="2">CF27</strain>
    </source>
</reference>
<reference evidence="3 4" key="3">
    <citation type="submission" date="2017-03" db="EMBL/GenBank/DDBJ databases">
        <authorList>
            <person name="Regsiter A."/>
            <person name="William W."/>
        </authorList>
    </citation>
    <scope>NUCLEOTIDE SEQUENCE [LARGE SCALE GENOMIC DNA]</scope>
    <source>
        <strain evidence="3">PRJEB5721</strain>
    </source>
</reference>
<name>A0A060UTD1_9PROT</name>
<evidence type="ECO:0000313" key="4">
    <source>
        <dbReference type="Proteomes" id="UP000193925"/>
    </source>
</evidence>
<evidence type="ECO:0000256" key="1">
    <source>
        <dbReference type="SAM" id="MobiDB-lite"/>
    </source>
</evidence>
<organism evidence="2">
    <name type="scientific">Acidithiobacillus ferrivorans</name>
    <dbReference type="NCBI Taxonomy" id="160808"/>
    <lineage>
        <taxon>Bacteria</taxon>
        <taxon>Pseudomonadati</taxon>
        <taxon>Pseudomonadota</taxon>
        <taxon>Acidithiobacillia</taxon>
        <taxon>Acidithiobacillales</taxon>
        <taxon>Acidithiobacillaceae</taxon>
        <taxon>Acidithiobacillus</taxon>
    </lineage>
</organism>
<dbReference type="EMBL" id="LT841305">
    <property type="protein sequence ID" value="SMH66151.1"/>
    <property type="molecule type" value="Genomic_DNA"/>
</dbReference>
<sequence length="100" mass="12104">MQCVNSDRLTLLTPLFFNIWNPMKKYLLTTPLFILGLTFSVAHSAFADDQGYAPGYYMTPQAYYGQRTDYRSRDEHRYRDGERHREDRQHRRRDYHRGDH</sequence>
<feature type="region of interest" description="Disordered" evidence="1">
    <location>
        <begin position="68"/>
        <end position="100"/>
    </location>
</feature>
<dbReference type="Proteomes" id="UP000193925">
    <property type="component" value="Chromosome AFERRI"/>
</dbReference>
<keyword evidence="4" id="KW-1185">Reference proteome</keyword>